<organism evidence="2">
    <name type="scientific">Anopheles darlingi</name>
    <name type="common">Mosquito</name>
    <dbReference type="NCBI Taxonomy" id="43151"/>
    <lineage>
        <taxon>Eukaryota</taxon>
        <taxon>Metazoa</taxon>
        <taxon>Ecdysozoa</taxon>
        <taxon>Arthropoda</taxon>
        <taxon>Hexapoda</taxon>
        <taxon>Insecta</taxon>
        <taxon>Pterygota</taxon>
        <taxon>Neoptera</taxon>
        <taxon>Endopterygota</taxon>
        <taxon>Diptera</taxon>
        <taxon>Nematocera</taxon>
        <taxon>Culicoidea</taxon>
        <taxon>Culicidae</taxon>
        <taxon>Anophelinae</taxon>
        <taxon>Anopheles</taxon>
    </lineage>
</organism>
<keyword evidence="1" id="KW-1133">Transmembrane helix</keyword>
<evidence type="ECO:0000256" key="1">
    <source>
        <dbReference type="SAM" id="Phobius"/>
    </source>
</evidence>
<accession>A0A2M4D5L1</accession>
<name>A0A2M4D5L1_ANODA</name>
<dbReference type="EMBL" id="GGFL01008658">
    <property type="protein sequence ID" value="MBW72836.1"/>
    <property type="molecule type" value="Transcribed_RNA"/>
</dbReference>
<proteinExistence type="predicted"/>
<keyword evidence="1" id="KW-0472">Membrane</keyword>
<evidence type="ECO:0000313" key="2">
    <source>
        <dbReference type="EMBL" id="MBW72836.1"/>
    </source>
</evidence>
<keyword evidence="1" id="KW-0812">Transmembrane</keyword>
<feature type="transmembrane region" description="Helical" evidence="1">
    <location>
        <begin position="25"/>
        <end position="45"/>
    </location>
</feature>
<reference evidence="2" key="1">
    <citation type="submission" date="2018-01" db="EMBL/GenBank/DDBJ databases">
        <title>An insight into the sialome of Amazonian anophelines.</title>
        <authorList>
            <person name="Ribeiro J.M."/>
            <person name="Scarpassa V."/>
            <person name="Calvo E."/>
        </authorList>
    </citation>
    <scope>NUCLEOTIDE SEQUENCE</scope>
</reference>
<protein>
    <submittedName>
        <fullName evidence="2">Putative secreted protein</fullName>
    </submittedName>
</protein>
<dbReference type="AlphaFoldDB" id="A0A2M4D5L1"/>
<sequence length="67" mass="7457">MNSIILLCKSLRRWLTAVRRSRQSVALMLVGLLCAPVVAGFLFFYNPVPIGCPTQPAFFDGCSSIYF</sequence>